<dbReference type="InterPro" id="IPR012934">
    <property type="entry name" value="Znf_AD"/>
</dbReference>
<dbReference type="GO" id="GO:0005634">
    <property type="term" value="C:nucleus"/>
    <property type="evidence" value="ECO:0007669"/>
    <property type="project" value="UniProtKB-SubCell"/>
</dbReference>
<keyword evidence="7" id="KW-0539">Nucleus</keyword>
<dbReference type="KEGG" id="afun:125769195"/>
<dbReference type="Gene3D" id="3.30.160.60">
    <property type="entry name" value="Classic Zinc Finger"/>
    <property type="match status" value="4"/>
</dbReference>
<sequence>MDFESVFCLLCYKPENSVNAVSCDEEPKVVTILCRQFWFAPEEIQRKYVCGICWTYVDDFNNFYEQIKMIHDAEQQEEIVLEDDPIHYQDSDLNETEILLEGESPMLEDEIGFDESHESDPLLNHQTKVKTIVIESIDIEETFNETPTKTIDEFTEEIEEGSCKQQEARTMQNFKNIISSESHSIENETKQQTERYACDECHLVLPTEALMDEHRKQHPTYSLQHTCEECGKSYSTERRLQQHHKRDHGPGLMCDICSKWFKTGDGLRNHQKNCHYPQPTERVECSICKRWLKNIGSLNKHMVRHKTSGKPNICEICGKVAPTYTALKSHKLFVHEMQRTFRCLVCKKAFKRAFTLKEHMSTHTGSSLYNCPHCTRTFNSSANLHAHKKKKHPKEWEKSRNEYEKRFTGKH</sequence>
<evidence type="ECO:0000256" key="6">
    <source>
        <dbReference type="ARBA" id="ARBA00023125"/>
    </source>
</evidence>
<evidence type="ECO:0000256" key="9">
    <source>
        <dbReference type="PROSITE-ProRule" id="PRU00042"/>
    </source>
</evidence>
<dbReference type="Pfam" id="PF00096">
    <property type="entry name" value="zf-C2H2"/>
    <property type="match status" value="2"/>
</dbReference>
<dbReference type="VEuPathDB" id="VectorBase:AFUN2_014398"/>
<feature type="domain" description="C2H2-type" evidence="11">
    <location>
        <begin position="225"/>
        <end position="248"/>
    </location>
</feature>
<evidence type="ECO:0000313" key="12">
    <source>
        <dbReference type="EnsemblMetazoa" id="AFUN000401-PA"/>
    </source>
</evidence>
<keyword evidence="2" id="KW-0479">Metal-binding</keyword>
<feature type="domain" description="C2H2-type" evidence="11">
    <location>
        <begin position="341"/>
        <end position="368"/>
    </location>
</feature>
<dbReference type="RefSeq" id="XP_049293715.1">
    <property type="nucleotide sequence ID" value="XM_049437758.1"/>
</dbReference>
<evidence type="ECO:0000256" key="2">
    <source>
        <dbReference type="ARBA" id="ARBA00022723"/>
    </source>
</evidence>
<dbReference type="GeneID" id="125769195"/>
<dbReference type="AlphaFoldDB" id="A0A182R2L0"/>
<dbReference type="PANTHER" id="PTHR24388:SF54">
    <property type="entry name" value="PROTEIN ESCARGOT"/>
    <property type="match status" value="1"/>
</dbReference>
<dbReference type="SUPFAM" id="SSF57667">
    <property type="entry name" value="beta-beta-alpha zinc fingers"/>
    <property type="match status" value="3"/>
</dbReference>
<dbReference type="InterPro" id="IPR013087">
    <property type="entry name" value="Znf_C2H2_type"/>
</dbReference>
<dbReference type="OrthoDB" id="8117402at2759"/>
<reference evidence="12" key="1">
    <citation type="submission" date="2020-05" db="UniProtKB">
        <authorList>
            <consortium name="EnsemblMetazoa"/>
        </authorList>
    </citation>
    <scope>IDENTIFICATION</scope>
    <source>
        <strain evidence="12">FUMOZ</strain>
    </source>
</reference>
<dbReference type="InterPro" id="IPR036236">
    <property type="entry name" value="Znf_C2H2_sf"/>
</dbReference>
<evidence type="ECO:0000256" key="3">
    <source>
        <dbReference type="ARBA" id="ARBA00022737"/>
    </source>
</evidence>
<dbReference type="InterPro" id="IPR050527">
    <property type="entry name" value="Snail/Krueppel_Znf"/>
</dbReference>
<dbReference type="GO" id="GO:0008270">
    <property type="term" value="F:zinc ion binding"/>
    <property type="evidence" value="ECO:0007669"/>
    <property type="project" value="UniProtKB-KW"/>
</dbReference>
<keyword evidence="5" id="KW-0862">Zinc</keyword>
<dbReference type="EnsemblMetazoa" id="AFUN000401-RA">
    <property type="protein sequence ID" value="AFUN000401-PA"/>
    <property type="gene ID" value="AFUN000401"/>
</dbReference>
<dbReference type="PANTHER" id="PTHR24388">
    <property type="entry name" value="ZINC FINGER PROTEIN"/>
    <property type="match status" value="1"/>
</dbReference>
<protein>
    <recommendedName>
        <fullName evidence="11">C2H2-type domain-containing protein</fullName>
    </recommendedName>
</protein>
<accession>A0A182R2L0</accession>
<dbReference type="VEuPathDB" id="VectorBase:AFUN000401"/>
<feature type="compositionally biased region" description="Basic and acidic residues" evidence="10">
    <location>
        <begin position="394"/>
        <end position="411"/>
    </location>
</feature>
<evidence type="ECO:0000256" key="8">
    <source>
        <dbReference type="ARBA" id="ARBA00037948"/>
    </source>
</evidence>
<dbReference type="GO" id="GO:0000978">
    <property type="term" value="F:RNA polymerase II cis-regulatory region sequence-specific DNA binding"/>
    <property type="evidence" value="ECO:0007669"/>
    <property type="project" value="TreeGrafter"/>
</dbReference>
<evidence type="ECO:0000256" key="10">
    <source>
        <dbReference type="SAM" id="MobiDB-lite"/>
    </source>
</evidence>
<feature type="region of interest" description="Disordered" evidence="10">
    <location>
        <begin position="383"/>
        <end position="411"/>
    </location>
</feature>
<feature type="domain" description="C2H2-type" evidence="11">
    <location>
        <begin position="312"/>
        <end position="340"/>
    </location>
</feature>
<dbReference type="Pfam" id="PF13894">
    <property type="entry name" value="zf-C2H2_4"/>
    <property type="match status" value="2"/>
</dbReference>
<comment type="similarity">
    <text evidence="8">Belongs to the snail C2H2-type zinc-finger protein family.</text>
</comment>
<keyword evidence="4 9" id="KW-0863">Zinc-finger</keyword>
<evidence type="ECO:0000259" key="11">
    <source>
        <dbReference type="PROSITE" id="PS50157"/>
    </source>
</evidence>
<evidence type="ECO:0000256" key="7">
    <source>
        <dbReference type="ARBA" id="ARBA00023242"/>
    </source>
</evidence>
<evidence type="ECO:0000256" key="5">
    <source>
        <dbReference type="ARBA" id="ARBA00022833"/>
    </source>
</evidence>
<dbReference type="Pfam" id="PF13912">
    <property type="entry name" value="zf-C2H2_6"/>
    <property type="match status" value="1"/>
</dbReference>
<dbReference type="PROSITE" id="PS00028">
    <property type="entry name" value="ZINC_FINGER_C2H2_1"/>
    <property type="match status" value="4"/>
</dbReference>
<dbReference type="SMART" id="SM00355">
    <property type="entry name" value="ZnF_C2H2"/>
    <property type="match status" value="7"/>
</dbReference>
<evidence type="ECO:0000256" key="4">
    <source>
        <dbReference type="ARBA" id="ARBA00022771"/>
    </source>
</evidence>
<proteinExistence type="inferred from homology"/>
<dbReference type="STRING" id="62324.A0A182R2L0"/>
<evidence type="ECO:0000256" key="1">
    <source>
        <dbReference type="ARBA" id="ARBA00004123"/>
    </source>
</evidence>
<feature type="domain" description="C2H2-type" evidence="11">
    <location>
        <begin position="252"/>
        <end position="280"/>
    </location>
</feature>
<dbReference type="GO" id="GO:0000981">
    <property type="term" value="F:DNA-binding transcription factor activity, RNA polymerase II-specific"/>
    <property type="evidence" value="ECO:0007669"/>
    <property type="project" value="TreeGrafter"/>
</dbReference>
<comment type="subcellular location">
    <subcellularLocation>
        <location evidence="1">Nucleus</location>
    </subcellularLocation>
</comment>
<dbReference type="Gene3D" id="3.40.1800.20">
    <property type="match status" value="1"/>
</dbReference>
<feature type="domain" description="C2H2-type" evidence="11">
    <location>
        <begin position="369"/>
        <end position="397"/>
    </location>
</feature>
<dbReference type="PROSITE" id="PS50157">
    <property type="entry name" value="ZINC_FINGER_C2H2_2"/>
    <property type="match status" value="5"/>
</dbReference>
<name>A0A182R2L0_ANOFN</name>
<dbReference type="SMART" id="SM00868">
    <property type="entry name" value="zf-AD"/>
    <property type="match status" value="1"/>
</dbReference>
<organism evidence="12">
    <name type="scientific">Anopheles funestus</name>
    <name type="common">African malaria mosquito</name>
    <dbReference type="NCBI Taxonomy" id="62324"/>
    <lineage>
        <taxon>Eukaryota</taxon>
        <taxon>Metazoa</taxon>
        <taxon>Ecdysozoa</taxon>
        <taxon>Arthropoda</taxon>
        <taxon>Hexapoda</taxon>
        <taxon>Insecta</taxon>
        <taxon>Pterygota</taxon>
        <taxon>Neoptera</taxon>
        <taxon>Endopterygota</taxon>
        <taxon>Diptera</taxon>
        <taxon>Nematocera</taxon>
        <taxon>Culicoidea</taxon>
        <taxon>Culicidae</taxon>
        <taxon>Anophelinae</taxon>
        <taxon>Anopheles</taxon>
    </lineage>
</organism>
<keyword evidence="3" id="KW-0677">Repeat</keyword>
<keyword evidence="6" id="KW-0238">DNA-binding</keyword>